<gene>
    <name evidence="1" type="ORF">THIOM_004980</name>
</gene>
<organism evidence="1 2">
    <name type="scientific">Candidatus Thiomargarita nelsonii</name>
    <dbReference type="NCBI Taxonomy" id="1003181"/>
    <lineage>
        <taxon>Bacteria</taxon>
        <taxon>Pseudomonadati</taxon>
        <taxon>Pseudomonadota</taxon>
        <taxon>Gammaproteobacteria</taxon>
        <taxon>Thiotrichales</taxon>
        <taxon>Thiotrichaceae</taxon>
        <taxon>Thiomargarita</taxon>
    </lineage>
</organism>
<name>A0A0A6P0Q1_9GAMM</name>
<dbReference type="EMBL" id="LUTY01002819">
    <property type="protein sequence ID" value="OAD19391.1"/>
    <property type="molecule type" value="Genomic_DNA"/>
</dbReference>
<protein>
    <submittedName>
        <fullName evidence="1">Uncharacterized protein</fullName>
    </submittedName>
</protein>
<evidence type="ECO:0000313" key="2">
    <source>
        <dbReference type="Proteomes" id="UP000076962"/>
    </source>
</evidence>
<comment type="caution">
    <text evidence="1">The sequence shown here is derived from an EMBL/GenBank/DDBJ whole genome shotgun (WGS) entry which is preliminary data.</text>
</comment>
<dbReference type="AlphaFoldDB" id="A0A0A6P0Q1"/>
<evidence type="ECO:0000313" key="1">
    <source>
        <dbReference type="EMBL" id="OAD19391.1"/>
    </source>
</evidence>
<dbReference type="Proteomes" id="UP000076962">
    <property type="component" value="Unassembled WGS sequence"/>
</dbReference>
<accession>A0A0A6P0Q1</accession>
<sequence>MFDFSDKLKAQTSEVFKTSEVFIARQRGKIKNMTSYIYGLYDPKYPNQLRYIGDSYHPKKG</sequence>
<reference evidence="1 2" key="1">
    <citation type="submission" date="2016-05" db="EMBL/GenBank/DDBJ databases">
        <title>Single-cell genome of chain-forming Candidatus Thiomargarita nelsonii and comparison to other large sulfur-oxidizing bacteria.</title>
        <authorList>
            <person name="Winkel M."/>
            <person name="Salman V."/>
            <person name="Woyke T."/>
            <person name="Schulz-Vogt H."/>
            <person name="Richter M."/>
            <person name="Flood B."/>
            <person name="Bailey J."/>
            <person name="Amann R."/>
            <person name="Mussmann M."/>
        </authorList>
    </citation>
    <scope>NUCLEOTIDE SEQUENCE [LARGE SCALE GENOMIC DNA]</scope>
    <source>
        <strain evidence="1 2">THI036</strain>
    </source>
</reference>
<keyword evidence="2" id="KW-1185">Reference proteome</keyword>
<proteinExistence type="predicted"/>